<dbReference type="EMBL" id="JAVLET010000004">
    <property type="protein sequence ID" value="KAL0470378.1"/>
    <property type="molecule type" value="Genomic_DNA"/>
</dbReference>
<organism evidence="1 2">
    <name type="scientific">Neurospora intermedia</name>
    <dbReference type="NCBI Taxonomy" id="5142"/>
    <lineage>
        <taxon>Eukaryota</taxon>
        <taxon>Fungi</taxon>
        <taxon>Dikarya</taxon>
        <taxon>Ascomycota</taxon>
        <taxon>Pezizomycotina</taxon>
        <taxon>Sordariomycetes</taxon>
        <taxon>Sordariomycetidae</taxon>
        <taxon>Sordariales</taxon>
        <taxon>Sordariaceae</taxon>
        <taxon>Neurospora</taxon>
    </lineage>
</organism>
<comment type="caution">
    <text evidence="1">The sequence shown here is derived from an EMBL/GenBank/DDBJ whole genome shotgun (WGS) entry which is preliminary data.</text>
</comment>
<name>A0ABR3DCH3_NEUIN</name>
<protein>
    <submittedName>
        <fullName evidence="1">Uncharacterized protein</fullName>
    </submittedName>
</protein>
<keyword evidence="2" id="KW-1185">Reference proteome</keyword>
<gene>
    <name evidence="1" type="ORF">QR685DRAFT_440876</name>
</gene>
<evidence type="ECO:0000313" key="2">
    <source>
        <dbReference type="Proteomes" id="UP001451303"/>
    </source>
</evidence>
<proteinExistence type="predicted"/>
<feature type="non-terminal residue" evidence="1">
    <location>
        <position position="1"/>
    </location>
</feature>
<accession>A0ABR3DCH3</accession>
<sequence>LTKLELILRTLKRRNVAGENGNFIVRCYLAVAPLFWVGQGTYREWGGCGKGSPRI</sequence>
<dbReference type="Proteomes" id="UP001451303">
    <property type="component" value="Unassembled WGS sequence"/>
</dbReference>
<evidence type="ECO:0000313" key="1">
    <source>
        <dbReference type="EMBL" id="KAL0470378.1"/>
    </source>
</evidence>
<reference evidence="1 2" key="1">
    <citation type="submission" date="2023-09" db="EMBL/GenBank/DDBJ databases">
        <title>Multi-omics analysis of a traditional fermented food reveals byproduct-associated fungal strains for waste-to-food upcycling.</title>
        <authorList>
            <consortium name="Lawrence Berkeley National Laboratory"/>
            <person name="Rekdal V.M."/>
            <person name="Villalobos-Escobedo J.M."/>
            <person name="Rodriguez-Valeron N."/>
            <person name="Garcia M.O."/>
            <person name="Vasquez D.P."/>
            <person name="Damayanti I."/>
            <person name="Sorensen P.M."/>
            <person name="Baidoo E.E."/>
            <person name="De Carvalho A.C."/>
            <person name="Riley R."/>
            <person name="Lipzen A."/>
            <person name="He G."/>
            <person name="Yan M."/>
            <person name="Haridas S."/>
            <person name="Daum C."/>
            <person name="Yoshinaga Y."/>
            <person name="Ng V."/>
            <person name="Grigoriev I.V."/>
            <person name="Munk R."/>
            <person name="Nuraida L."/>
            <person name="Wijaya C.H."/>
            <person name="Morales P.-C."/>
            <person name="Keasling J.D."/>
        </authorList>
    </citation>
    <scope>NUCLEOTIDE SEQUENCE [LARGE SCALE GENOMIC DNA]</scope>
    <source>
        <strain evidence="1 2">FGSC 2613</strain>
    </source>
</reference>